<dbReference type="InterPro" id="IPR007410">
    <property type="entry name" value="LpqE-like"/>
</dbReference>
<dbReference type="PANTHER" id="PTHR36302">
    <property type="entry name" value="BLR7088 PROTEIN"/>
    <property type="match status" value="1"/>
</dbReference>
<evidence type="ECO:0008006" key="3">
    <source>
        <dbReference type="Google" id="ProtNLM"/>
    </source>
</evidence>
<evidence type="ECO:0000256" key="1">
    <source>
        <dbReference type="SAM" id="SignalP"/>
    </source>
</evidence>
<gene>
    <name evidence="2" type="ORF">AVDCRST_MAG88-3037</name>
</gene>
<evidence type="ECO:0000313" key="2">
    <source>
        <dbReference type="EMBL" id="CAA9578293.1"/>
    </source>
</evidence>
<reference evidence="2" key="1">
    <citation type="submission" date="2020-02" db="EMBL/GenBank/DDBJ databases">
        <authorList>
            <person name="Meier V. D."/>
        </authorList>
    </citation>
    <scope>NUCLEOTIDE SEQUENCE</scope>
    <source>
        <strain evidence="2">AVDCRST_MAG88</strain>
    </source>
</reference>
<dbReference type="InterPro" id="IPR036182">
    <property type="entry name" value="PCuAC_sf"/>
</dbReference>
<keyword evidence="1" id="KW-0732">Signal</keyword>
<proteinExistence type="predicted"/>
<dbReference type="InterPro" id="IPR058248">
    <property type="entry name" value="Lxx211020-like"/>
</dbReference>
<protein>
    <recommendedName>
        <fullName evidence="3">Copper chaperone PCu(A)C</fullName>
    </recommendedName>
</protein>
<sequence>MLKVFTRQGLTCLAAALAASPAPAADAPSRLELSKAWAPAAGEVGTDVPLYMTITNHAGEPDDLLRVRCPVAQFSEKLTTDYGEGTPAGREVRSIPVPASGTLELKPGRYFLRLLQTTQPLRQGETFPCALTFKNAGRQEVEVTVAAEGAEAAP</sequence>
<dbReference type="Pfam" id="PF04314">
    <property type="entry name" value="PCuAC"/>
    <property type="match status" value="1"/>
</dbReference>
<feature type="chain" id="PRO_5027102204" description="Copper chaperone PCu(A)C" evidence="1">
    <location>
        <begin position="25"/>
        <end position="154"/>
    </location>
</feature>
<dbReference type="Gene3D" id="2.60.40.1890">
    <property type="entry name" value="PCu(A)C copper chaperone"/>
    <property type="match status" value="1"/>
</dbReference>
<feature type="signal peptide" evidence="1">
    <location>
        <begin position="1"/>
        <end position="24"/>
    </location>
</feature>
<dbReference type="AlphaFoldDB" id="A0A6J4VFX7"/>
<dbReference type="EMBL" id="CADCWM010000732">
    <property type="protein sequence ID" value="CAA9578293.1"/>
    <property type="molecule type" value="Genomic_DNA"/>
</dbReference>
<dbReference type="SUPFAM" id="SSF110087">
    <property type="entry name" value="DR1885-like metal-binding protein"/>
    <property type="match status" value="1"/>
</dbReference>
<accession>A0A6J4VFX7</accession>
<organism evidence="2">
    <name type="scientific">uncultured Thermomicrobiales bacterium</name>
    <dbReference type="NCBI Taxonomy" id="1645740"/>
    <lineage>
        <taxon>Bacteria</taxon>
        <taxon>Pseudomonadati</taxon>
        <taxon>Thermomicrobiota</taxon>
        <taxon>Thermomicrobia</taxon>
        <taxon>Thermomicrobiales</taxon>
        <taxon>environmental samples</taxon>
    </lineage>
</organism>
<name>A0A6J4VFX7_9BACT</name>
<dbReference type="PANTHER" id="PTHR36302:SF1">
    <property type="entry name" value="COPPER CHAPERONE PCU(A)C"/>
    <property type="match status" value="1"/>
</dbReference>